<dbReference type="EMBL" id="CM035406">
    <property type="protein sequence ID" value="KAH7447622.1"/>
    <property type="molecule type" value="Genomic_DNA"/>
</dbReference>
<keyword evidence="4 6" id="KW-1133">Transmembrane helix</keyword>
<dbReference type="OMA" id="PMCELME"/>
<dbReference type="GO" id="GO:0015179">
    <property type="term" value="F:L-amino acid transmembrane transporter activity"/>
    <property type="evidence" value="ECO:0007669"/>
    <property type="project" value="TreeGrafter"/>
</dbReference>
<accession>A0A8T2VJW9</accession>
<dbReference type="InterPro" id="IPR013057">
    <property type="entry name" value="AA_transpt_TM"/>
</dbReference>
<feature type="transmembrane region" description="Helical" evidence="6">
    <location>
        <begin position="37"/>
        <end position="55"/>
    </location>
</feature>
<feature type="transmembrane region" description="Helical" evidence="6">
    <location>
        <begin position="291"/>
        <end position="314"/>
    </location>
</feature>
<feature type="transmembrane region" description="Helical" evidence="6">
    <location>
        <begin position="392"/>
        <end position="414"/>
    </location>
</feature>
<evidence type="ECO:0000313" key="8">
    <source>
        <dbReference type="EMBL" id="KAH7447622.1"/>
    </source>
</evidence>
<name>A0A8T2VJW9_CERRI</name>
<dbReference type="Proteomes" id="UP000825935">
    <property type="component" value="Chromosome 1"/>
</dbReference>
<feature type="transmembrane region" description="Helical" evidence="6">
    <location>
        <begin position="434"/>
        <end position="453"/>
    </location>
</feature>
<feature type="transmembrane region" description="Helical" evidence="6">
    <location>
        <begin position="334"/>
        <end position="355"/>
    </location>
</feature>
<evidence type="ECO:0000313" key="9">
    <source>
        <dbReference type="Proteomes" id="UP000825935"/>
    </source>
</evidence>
<evidence type="ECO:0000256" key="3">
    <source>
        <dbReference type="ARBA" id="ARBA00022970"/>
    </source>
</evidence>
<evidence type="ECO:0000259" key="7">
    <source>
        <dbReference type="Pfam" id="PF01490"/>
    </source>
</evidence>
<keyword evidence="2 6" id="KW-0812">Transmembrane</keyword>
<dbReference type="PANTHER" id="PTHR22950:SF674">
    <property type="entry name" value="AMINO ACID TRANSPORTER AVT3A"/>
    <property type="match status" value="1"/>
</dbReference>
<reference evidence="8" key="1">
    <citation type="submission" date="2021-08" db="EMBL/GenBank/DDBJ databases">
        <title>WGS assembly of Ceratopteris richardii.</title>
        <authorList>
            <person name="Marchant D.B."/>
            <person name="Chen G."/>
            <person name="Jenkins J."/>
            <person name="Shu S."/>
            <person name="Leebens-Mack J."/>
            <person name="Grimwood J."/>
            <person name="Schmutz J."/>
            <person name="Soltis P."/>
            <person name="Soltis D."/>
            <person name="Chen Z.-H."/>
        </authorList>
    </citation>
    <scope>NUCLEOTIDE SEQUENCE</scope>
    <source>
        <strain evidence="8">Whitten #5841</strain>
        <tissue evidence="8">Leaf</tissue>
    </source>
</reference>
<evidence type="ECO:0000256" key="1">
    <source>
        <dbReference type="ARBA" id="ARBA00004141"/>
    </source>
</evidence>
<keyword evidence="3" id="KW-0029">Amino-acid transport</keyword>
<comment type="caution">
    <text evidence="8">The sequence shown here is derived from an EMBL/GenBank/DDBJ whole genome shotgun (WGS) entry which is preliminary data.</text>
</comment>
<keyword evidence="9" id="KW-1185">Reference proteome</keyword>
<dbReference type="OrthoDB" id="1684102at2759"/>
<keyword evidence="5 6" id="KW-0472">Membrane</keyword>
<dbReference type="Pfam" id="PF01490">
    <property type="entry name" value="Aa_trans"/>
    <property type="match status" value="1"/>
</dbReference>
<dbReference type="PANTHER" id="PTHR22950">
    <property type="entry name" value="AMINO ACID TRANSPORTER"/>
    <property type="match status" value="1"/>
</dbReference>
<feature type="domain" description="Amino acid transporter transmembrane" evidence="7">
    <location>
        <begin position="32"/>
        <end position="452"/>
    </location>
</feature>
<protein>
    <recommendedName>
        <fullName evidence="7">Amino acid transporter transmembrane domain-containing protein</fullName>
    </recommendedName>
</protein>
<evidence type="ECO:0000256" key="5">
    <source>
        <dbReference type="ARBA" id="ARBA00023136"/>
    </source>
</evidence>
<proteinExistence type="predicted"/>
<feature type="transmembrane region" description="Helical" evidence="6">
    <location>
        <begin position="117"/>
        <end position="137"/>
    </location>
</feature>
<feature type="transmembrane region" description="Helical" evidence="6">
    <location>
        <begin position="61"/>
        <end position="84"/>
    </location>
</feature>
<keyword evidence="3" id="KW-0813">Transport</keyword>
<gene>
    <name evidence="8" type="ORF">KP509_01G114400</name>
</gene>
<organism evidence="8 9">
    <name type="scientific">Ceratopteris richardii</name>
    <name type="common">Triangle waterfern</name>
    <dbReference type="NCBI Taxonomy" id="49495"/>
    <lineage>
        <taxon>Eukaryota</taxon>
        <taxon>Viridiplantae</taxon>
        <taxon>Streptophyta</taxon>
        <taxon>Embryophyta</taxon>
        <taxon>Tracheophyta</taxon>
        <taxon>Polypodiopsida</taxon>
        <taxon>Polypodiidae</taxon>
        <taxon>Polypodiales</taxon>
        <taxon>Pteridineae</taxon>
        <taxon>Pteridaceae</taxon>
        <taxon>Parkerioideae</taxon>
        <taxon>Ceratopteris</taxon>
    </lineage>
</organism>
<dbReference type="AlphaFoldDB" id="A0A8T2VJW9"/>
<sequence>MASAAESAAERSSSFPDLRDHLVAVKQQQPLSSNLRTFANLLLCIVGSGVLGLPYCFRNTGWVMGIVSLILSAFIVYNGMMLQIHSKRRLLRSRGNDLLIASFGDLIYHAFGKSGRLIVDVLLIISTLATGISYIIFISESVASIASSVVQGTHLSFSLLRLPNMRHIDGPNSENLRLLSEKLIGLSWQSSSIYAWFILPVELALSAIPSITLLAPFSAFGDTINFSALTALMVSDVLEIKKTSHINTMKAIGNLMTVPSSFGVGVYAFQSSGIMIPIESAMGEPLKLGRVMGVAFVLSGILYSVFALLGYAAFGENTQQVITLNLSNGIEAMVVKSAISFSLIMAFPLALNPMFELLERRFSGRRVSLPMRAVSVFIICLIATTVKQFVDLLSLAGSSVSCLLGFILPAAIHIKTMKEDMDNPPSALIYAADYLLILFGLVFGAFGTTMSVLEFF</sequence>
<feature type="transmembrane region" description="Helical" evidence="6">
    <location>
        <begin position="367"/>
        <end position="386"/>
    </location>
</feature>
<evidence type="ECO:0000256" key="4">
    <source>
        <dbReference type="ARBA" id="ARBA00022989"/>
    </source>
</evidence>
<dbReference type="GO" id="GO:0005774">
    <property type="term" value="C:vacuolar membrane"/>
    <property type="evidence" value="ECO:0007669"/>
    <property type="project" value="TreeGrafter"/>
</dbReference>
<evidence type="ECO:0000256" key="6">
    <source>
        <dbReference type="SAM" id="Phobius"/>
    </source>
</evidence>
<comment type="subcellular location">
    <subcellularLocation>
        <location evidence="1">Membrane</location>
        <topology evidence="1">Multi-pass membrane protein</topology>
    </subcellularLocation>
</comment>
<evidence type="ECO:0000256" key="2">
    <source>
        <dbReference type="ARBA" id="ARBA00022692"/>
    </source>
</evidence>